<proteinExistence type="predicted"/>
<keyword evidence="3" id="KW-1185">Reference proteome</keyword>
<accession>A0ABW9JIH3</accession>
<name>A0ABW9JIH3_9SPHI</name>
<protein>
    <recommendedName>
        <fullName evidence="4">GtrA-like protein domain-containing protein</fullName>
    </recommendedName>
</protein>
<evidence type="ECO:0008006" key="4">
    <source>
        <dbReference type="Google" id="ProtNLM"/>
    </source>
</evidence>
<evidence type="ECO:0000256" key="1">
    <source>
        <dbReference type="SAM" id="Phobius"/>
    </source>
</evidence>
<feature type="transmembrane region" description="Helical" evidence="1">
    <location>
        <begin position="67"/>
        <end position="89"/>
    </location>
</feature>
<sequence length="135" mass="15717">MKKAELLCACIALILLAGYAYEWNYQGFFFLFYRTITTFSGAVALLCIAYYFSLFKQESYHDLLKDASFWFVTGCLIFYTTNTAVNAFFAELVRIKIKGQISIRYVVMALLNVMMYGCWIKSFLCLKNKRIYIQA</sequence>
<evidence type="ECO:0000313" key="2">
    <source>
        <dbReference type="EMBL" id="MFN0292215.1"/>
    </source>
</evidence>
<dbReference type="EMBL" id="SRMP02000022">
    <property type="protein sequence ID" value="MFN0292215.1"/>
    <property type="molecule type" value="Genomic_DNA"/>
</dbReference>
<dbReference type="RefSeq" id="WP_409142222.1">
    <property type="nucleotide sequence ID" value="NZ_SRMP02000022.1"/>
</dbReference>
<keyword evidence="1" id="KW-0812">Transmembrane</keyword>
<evidence type="ECO:0000313" key="3">
    <source>
        <dbReference type="Proteomes" id="UP001517367"/>
    </source>
</evidence>
<keyword evidence="1" id="KW-0472">Membrane</keyword>
<feature type="transmembrane region" description="Helical" evidence="1">
    <location>
        <begin position="101"/>
        <end position="120"/>
    </location>
</feature>
<keyword evidence="1" id="KW-1133">Transmembrane helix</keyword>
<comment type="caution">
    <text evidence="2">The sequence shown here is derived from an EMBL/GenBank/DDBJ whole genome shotgun (WGS) entry which is preliminary data.</text>
</comment>
<dbReference type="Proteomes" id="UP001517367">
    <property type="component" value="Unassembled WGS sequence"/>
</dbReference>
<reference evidence="2 3" key="1">
    <citation type="submission" date="2024-12" db="EMBL/GenBank/DDBJ databases">
        <authorList>
            <person name="Hu S."/>
        </authorList>
    </citation>
    <scope>NUCLEOTIDE SEQUENCE [LARGE SCALE GENOMIC DNA]</scope>
    <source>
        <strain evidence="2 3">P-25</strain>
    </source>
</reference>
<gene>
    <name evidence="2" type="ORF">E5L68_012480</name>
</gene>
<organism evidence="2 3">
    <name type="scientific">Pedobacter helvus</name>
    <dbReference type="NCBI Taxonomy" id="2563444"/>
    <lineage>
        <taxon>Bacteria</taxon>
        <taxon>Pseudomonadati</taxon>
        <taxon>Bacteroidota</taxon>
        <taxon>Sphingobacteriia</taxon>
        <taxon>Sphingobacteriales</taxon>
        <taxon>Sphingobacteriaceae</taxon>
        <taxon>Pedobacter</taxon>
    </lineage>
</organism>
<feature type="transmembrane region" description="Helical" evidence="1">
    <location>
        <begin position="30"/>
        <end position="55"/>
    </location>
</feature>